<dbReference type="PRINTS" id="PR00320">
    <property type="entry name" value="GPROTEINBRPT"/>
</dbReference>
<feature type="region of interest" description="Disordered" evidence="5">
    <location>
        <begin position="138"/>
        <end position="157"/>
    </location>
</feature>
<dbReference type="EMBL" id="CP014587">
    <property type="protein sequence ID" value="ANZ78108.1"/>
    <property type="molecule type" value="Genomic_DNA"/>
</dbReference>
<dbReference type="PROSITE" id="PS50294">
    <property type="entry name" value="WD_REPEATS_REGION"/>
    <property type="match status" value="4"/>
</dbReference>
<feature type="compositionally biased region" description="Basic and acidic residues" evidence="5">
    <location>
        <begin position="138"/>
        <end position="150"/>
    </location>
</feature>
<name>A0A1B2JJR1_PICPA</name>
<evidence type="ECO:0000256" key="5">
    <source>
        <dbReference type="SAM" id="MobiDB-lite"/>
    </source>
</evidence>
<evidence type="ECO:0000256" key="2">
    <source>
        <dbReference type="ARBA" id="ARBA00022737"/>
    </source>
</evidence>
<dbReference type="InterPro" id="IPR001680">
    <property type="entry name" value="WD40_rpt"/>
</dbReference>
<feature type="compositionally biased region" description="Acidic residues" evidence="5">
    <location>
        <begin position="246"/>
        <end position="265"/>
    </location>
</feature>
<dbReference type="Proteomes" id="UP000094565">
    <property type="component" value="Chromosome 4"/>
</dbReference>
<dbReference type="CDD" id="cd22881">
    <property type="entry name" value="Mdv1_N"/>
    <property type="match status" value="1"/>
</dbReference>
<dbReference type="PROSITE" id="PS50082">
    <property type="entry name" value="WD_REPEATS_2"/>
    <property type="match status" value="5"/>
</dbReference>
<feature type="region of interest" description="Disordered" evidence="5">
    <location>
        <begin position="245"/>
        <end position="272"/>
    </location>
</feature>
<keyword evidence="2" id="KW-0677">Repeat</keyword>
<evidence type="ECO:0000313" key="6">
    <source>
        <dbReference type="EMBL" id="ANZ78108.1"/>
    </source>
</evidence>
<dbReference type="SUPFAM" id="SSF50978">
    <property type="entry name" value="WD40 repeat-like"/>
    <property type="match status" value="1"/>
</dbReference>
<dbReference type="InterPro" id="IPR015943">
    <property type="entry name" value="WD40/YVTN_repeat-like_dom_sf"/>
</dbReference>
<dbReference type="InterPro" id="IPR051075">
    <property type="entry name" value="SCF_subunit_WD-repeat"/>
</dbReference>
<dbReference type="PANTHER" id="PTHR19872">
    <property type="entry name" value="UBIQUITIN LIGASE SPECIFICITY FACTOR/HREP PROTEIN"/>
    <property type="match status" value="1"/>
</dbReference>
<keyword evidence="3" id="KW-0833">Ubl conjugation pathway</keyword>
<proteinExistence type="predicted"/>
<dbReference type="AlphaFoldDB" id="A0A1B2JJR1"/>
<dbReference type="Gene3D" id="6.10.280.220">
    <property type="match status" value="1"/>
</dbReference>
<dbReference type="PANTHER" id="PTHR19872:SF9">
    <property type="entry name" value="UBIQUITIN-BINDING SDF UBIQUITIN LIGASE COMPLEX SUBUNIT"/>
    <property type="match status" value="1"/>
</dbReference>
<organism evidence="6 7">
    <name type="scientific">Komagataella pastoris</name>
    <name type="common">Yeast</name>
    <name type="synonym">Pichia pastoris</name>
    <dbReference type="NCBI Taxonomy" id="4922"/>
    <lineage>
        <taxon>Eukaryota</taxon>
        <taxon>Fungi</taxon>
        <taxon>Dikarya</taxon>
        <taxon>Ascomycota</taxon>
        <taxon>Saccharomycotina</taxon>
        <taxon>Pichiomycetes</taxon>
        <taxon>Pichiales</taxon>
        <taxon>Pichiaceae</taxon>
        <taxon>Komagataella</taxon>
    </lineage>
</organism>
<evidence type="ECO:0000313" key="7">
    <source>
        <dbReference type="Proteomes" id="UP000094565"/>
    </source>
</evidence>
<evidence type="ECO:0000256" key="4">
    <source>
        <dbReference type="PROSITE-ProRule" id="PRU00221"/>
    </source>
</evidence>
<feature type="repeat" description="WD" evidence="4">
    <location>
        <begin position="353"/>
        <end position="385"/>
    </location>
</feature>
<keyword evidence="7" id="KW-1185">Reference proteome</keyword>
<feature type="repeat" description="WD" evidence="4">
    <location>
        <begin position="503"/>
        <end position="542"/>
    </location>
</feature>
<dbReference type="SMART" id="SM00320">
    <property type="entry name" value="WD40"/>
    <property type="match status" value="6"/>
</dbReference>
<sequence length="618" mass="69807">MESDNISKAVATASALYSSGSLNKDVFLKNNSYRKTINETLSNKNTSMILKYSSAIPLLSRRRHSLDKKQRNRKPKLYAELSDELVRDIPDERLETDHGGPTSVFSLFQGFNATLPEVNEEIERIKKGSSKLLEGGFVDKESRELDDPNRDPLPAGITESKIKHSQNPHHLKQFKAEIDYKLDLLEIRKGLTANEIQEIDIKLEKLHKMRASVFNKIALYERDEIALENYLDEIESRLSLIKDIDPDLNDTEESNEEEEEFEDVEPDPKSENLMMNQSVYGRLTDEHHKKSRKIKPTLQQYYEPGSNIAEFHGHEDTITTFGFDLPFGTMVSASLDNTVRVWDLSRSKCIGLLEGHNAAVKCLQIEDSTVVTGSLDASIKMWDLNRLHNEEQDPLIHSFDSHVDEITALHFNNNTLISGSNDKTIRQWDMTTGHCLQTIDVLWASSMMNASSGSYTTSSPIVPTEQSAFIGSLQCYDAALATGTADGLVRLWDLRSGEVIRQLSGHTGPVTCLQFDDKHLITGSSDRSIRMWDLRTGNIVDAFVYDTGITSLQFDSRRIISTNGDSVVKVYDRIEEKHWDCGPRVNDPTSEVNIIFARYQEGYMVEGRTDGAFGVWAI</sequence>
<dbReference type="Pfam" id="PF00400">
    <property type="entry name" value="WD40"/>
    <property type="match status" value="4"/>
</dbReference>
<feature type="repeat" description="WD" evidence="4">
    <location>
        <begin position="480"/>
        <end position="502"/>
    </location>
</feature>
<dbReference type="Gene3D" id="2.130.10.10">
    <property type="entry name" value="YVTN repeat-like/Quinoprotein amine dehydrogenase"/>
    <property type="match status" value="2"/>
</dbReference>
<dbReference type="PROSITE" id="PS00678">
    <property type="entry name" value="WD_REPEATS_1"/>
    <property type="match status" value="4"/>
</dbReference>
<reference evidence="6 7" key="1">
    <citation type="submission" date="2016-02" db="EMBL/GenBank/DDBJ databases">
        <title>Comparative genomic and transcriptomic foundation for Pichia pastoris.</title>
        <authorList>
            <person name="Love K.R."/>
            <person name="Shah K.A."/>
            <person name="Whittaker C.A."/>
            <person name="Wu J."/>
            <person name="Bartlett M.C."/>
            <person name="Ma D."/>
            <person name="Leeson R.L."/>
            <person name="Priest M."/>
            <person name="Young S.K."/>
            <person name="Love J.C."/>
        </authorList>
    </citation>
    <scope>NUCLEOTIDE SEQUENCE [LARGE SCALE GENOMIC DNA]</scope>
    <source>
        <strain evidence="6 7">ATCC 28485</strain>
    </source>
</reference>
<dbReference type="InterPro" id="IPR020472">
    <property type="entry name" value="WD40_PAC1"/>
</dbReference>
<evidence type="ECO:0000256" key="3">
    <source>
        <dbReference type="ARBA" id="ARBA00022786"/>
    </source>
</evidence>
<keyword evidence="1 4" id="KW-0853">WD repeat</keyword>
<dbReference type="OrthoDB" id="496at2759"/>
<gene>
    <name evidence="6" type="primary">MDV1</name>
    <name evidence="6" type="ORF">ATY40_BA7505183</name>
</gene>
<dbReference type="CDD" id="cd00200">
    <property type="entry name" value="WD40"/>
    <property type="match status" value="1"/>
</dbReference>
<evidence type="ECO:0000256" key="1">
    <source>
        <dbReference type="ARBA" id="ARBA00022574"/>
    </source>
</evidence>
<dbReference type="InterPro" id="IPR036322">
    <property type="entry name" value="WD40_repeat_dom_sf"/>
</dbReference>
<feature type="repeat" description="WD" evidence="4">
    <location>
        <begin position="399"/>
        <end position="438"/>
    </location>
</feature>
<dbReference type="InterPro" id="IPR019775">
    <property type="entry name" value="WD40_repeat_CS"/>
</dbReference>
<accession>A0A1B2JJR1</accession>
<protein>
    <submittedName>
        <fullName evidence="6">BA75_05183T0</fullName>
    </submittedName>
</protein>
<feature type="repeat" description="WD" evidence="4">
    <location>
        <begin position="311"/>
        <end position="352"/>
    </location>
</feature>